<organism evidence="2 3">
    <name type="scientific">Skermanella cutis</name>
    <dbReference type="NCBI Taxonomy" id="2775420"/>
    <lineage>
        <taxon>Bacteria</taxon>
        <taxon>Pseudomonadati</taxon>
        <taxon>Pseudomonadota</taxon>
        <taxon>Alphaproteobacteria</taxon>
        <taxon>Rhodospirillales</taxon>
        <taxon>Azospirillaceae</taxon>
        <taxon>Skermanella</taxon>
    </lineage>
</organism>
<dbReference type="PROSITE" id="PS50943">
    <property type="entry name" value="HTH_CROC1"/>
    <property type="match status" value="1"/>
</dbReference>
<dbReference type="RefSeq" id="WP_201083796.1">
    <property type="nucleotide sequence ID" value="NZ_CP067424.1"/>
</dbReference>
<dbReference type="InterPro" id="IPR010982">
    <property type="entry name" value="Lambda_DNA-bd_dom_sf"/>
</dbReference>
<sequence>MNAEWFQQQLALKRLSQRLLARYLGLDPSAITLMFKGKRRMQLDEAARIAEFIGAPIEDVLSNAGLVLEGIRSKRINIVGHIEHNNRLVEDEVSTQDTFIVPSNIPEGTVGIRVLNTLSPLHRAVLYFRKENIVDAGSIGRLSIVTLPNGEAYLAYVDRGTEPGLYNLKFIGVEGCDKSVPSGGRPFPLDDVLLKNASPILWIKP</sequence>
<dbReference type="InterPro" id="IPR001387">
    <property type="entry name" value="Cro/C1-type_HTH"/>
</dbReference>
<dbReference type="CDD" id="cd00093">
    <property type="entry name" value="HTH_XRE"/>
    <property type="match status" value="1"/>
</dbReference>
<dbReference type="Pfam" id="PF01381">
    <property type="entry name" value="HTH_3"/>
    <property type="match status" value="1"/>
</dbReference>
<gene>
    <name evidence="2" type="ORF">IGS68_34895</name>
</gene>
<proteinExistence type="predicted"/>
<keyword evidence="3" id="KW-1185">Reference proteome</keyword>
<evidence type="ECO:0000313" key="3">
    <source>
        <dbReference type="Proteomes" id="UP000595197"/>
    </source>
</evidence>
<dbReference type="Proteomes" id="UP000595197">
    <property type="component" value="Plasmid pTT6-4"/>
</dbReference>
<dbReference type="Gene3D" id="1.10.260.40">
    <property type="entry name" value="lambda repressor-like DNA-binding domains"/>
    <property type="match status" value="1"/>
</dbReference>
<dbReference type="SMART" id="SM00530">
    <property type="entry name" value="HTH_XRE"/>
    <property type="match status" value="1"/>
</dbReference>
<keyword evidence="2" id="KW-0614">Plasmid</keyword>
<name>A0ABX7BIR1_9PROT</name>
<feature type="domain" description="HTH cro/C1-type" evidence="1">
    <location>
        <begin position="13"/>
        <end position="60"/>
    </location>
</feature>
<evidence type="ECO:0000259" key="1">
    <source>
        <dbReference type="PROSITE" id="PS50943"/>
    </source>
</evidence>
<dbReference type="EMBL" id="CP067424">
    <property type="protein sequence ID" value="QQP93969.1"/>
    <property type="molecule type" value="Genomic_DNA"/>
</dbReference>
<accession>A0ABX7BIR1</accession>
<reference evidence="2" key="1">
    <citation type="submission" date="2021-02" db="EMBL/GenBank/DDBJ databases">
        <title>Skermanella TT6 skin isolate.</title>
        <authorList>
            <person name="Lee K."/>
            <person name="Ganzorig M."/>
        </authorList>
    </citation>
    <scope>NUCLEOTIDE SEQUENCE</scope>
    <source>
        <strain evidence="2">TT6</strain>
    </source>
</reference>
<evidence type="ECO:0000313" key="2">
    <source>
        <dbReference type="EMBL" id="QQP93969.1"/>
    </source>
</evidence>
<geneLocation type="plasmid" evidence="2 3">
    <name>pTT6-4</name>
</geneLocation>
<dbReference type="SUPFAM" id="SSF47413">
    <property type="entry name" value="lambda repressor-like DNA-binding domains"/>
    <property type="match status" value="1"/>
</dbReference>
<protein>
    <submittedName>
        <fullName evidence="2">Helix-turn-helix transcriptional regulator</fullName>
    </submittedName>
</protein>